<reference evidence="1" key="1">
    <citation type="submission" date="2021-02" db="EMBL/GenBank/DDBJ databases">
        <authorList>
            <person name="Nowell W R."/>
        </authorList>
    </citation>
    <scope>NUCLEOTIDE SEQUENCE</scope>
</reference>
<dbReference type="EMBL" id="CAJOBC010102841">
    <property type="protein sequence ID" value="CAF4482271.1"/>
    <property type="molecule type" value="Genomic_DNA"/>
</dbReference>
<name>A0A8S2X824_9BILA</name>
<evidence type="ECO:0000313" key="2">
    <source>
        <dbReference type="Proteomes" id="UP000681722"/>
    </source>
</evidence>
<organism evidence="1 2">
    <name type="scientific">Didymodactylos carnosus</name>
    <dbReference type="NCBI Taxonomy" id="1234261"/>
    <lineage>
        <taxon>Eukaryota</taxon>
        <taxon>Metazoa</taxon>
        <taxon>Spiralia</taxon>
        <taxon>Gnathifera</taxon>
        <taxon>Rotifera</taxon>
        <taxon>Eurotatoria</taxon>
        <taxon>Bdelloidea</taxon>
        <taxon>Philodinida</taxon>
        <taxon>Philodinidae</taxon>
        <taxon>Didymodactylos</taxon>
    </lineage>
</organism>
<feature type="non-terminal residue" evidence="1">
    <location>
        <position position="14"/>
    </location>
</feature>
<evidence type="ECO:0000313" key="1">
    <source>
        <dbReference type="EMBL" id="CAF4482271.1"/>
    </source>
</evidence>
<comment type="caution">
    <text evidence="1">The sequence shown here is derived from an EMBL/GenBank/DDBJ whole genome shotgun (WGS) entry which is preliminary data.</text>
</comment>
<gene>
    <name evidence="1" type="ORF">SRO942_LOCUS43894</name>
</gene>
<sequence>MGTAVTEVKCLFVP</sequence>
<dbReference type="Proteomes" id="UP000681722">
    <property type="component" value="Unassembled WGS sequence"/>
</dbReference>
<accession>A0A8S2X824</accession>
<protein>
    <submittedName>
        <fullName evidence="1">Uncharacterized protein</fullName>
    </submittedName>
</protein>
<proteinExistence type="predicted"/>